<keyword evidence="2" id="KW-1133">Transmembrane helix</keyword>
<dbReference type="GO" id="GO:0005886">
    <property type="term" value="C:plasma membrane"/>
    <property type="evidence" value="ECO:0007669"/>
    <property type="project" value="TreeGrafter"/>
</dbReference>
<feature type="transmembrane region" description="Helical" evidence="2">
    <location>
        <begin position="60"/>
        <end position="83"/>
    </location>
</feature>
<feature type="transmembrane region" description="Helical" evidence="2">
    <location>
        <begin position="355"/>
        <end position="384"/>
    </location>
</feature>
<organism evidence="3 4">
    <name type="scientific">Bugula neritina</name>
    <name type="common">Brown bryozoan</name>
    <name type="synonym">Sertularia neritina</name>
    <dbReference type="NCBI Taxonomy" id="10212"/>
    <lineage>
        <taxon>Eukaryota</taxon>
        <taxon>Metazoa</taxon>
        <taxon>Spiralia</taxon>
        <taxon>Lophotrochozoa</taxon>
        <taxon>Bryozoa</taxon>
        <taxon>Gymnolaemata</taxon>
        <taxon>Cheilostomatida</taxon>
        <taxon>Flustrina</taxon>
        <taxon>Buguloidea</taxon>
        <taxon>Bugulidae</taxon>
        <taxon>Bugula</taxon>
    </lineage>
</organism>
<evidence type="ECO:0000313" key="3">
    <source>
        <dbReference type="EMBL" id="KAF6041215.1"/>
    </source>
</evidence>
<dbReference type="Proteomes" id="UP000593567">
    <property type="component" value="Unassembled WGS sequence"/>
</dbReference>
<keyword evidence="4" id="KW-1185">Reference proteome</keyword>
<dbReference type="OrthoDB" id="5596951at2759"/>
<proteinExistence type="inferred from homology"/>
<evidence type="ECO:0000256" key="1">
    <source>
        <dbReference type="ARBA" id="ARBA00010487"/>
    </source>
</evidence>
<protein>
    <submittedName>
        <fullName evidence="3">LMBR1L</fullName>
    </submittedName>
</protein>
<keyword evidence="2" id="KW-0472">Membrane</keyword>
<feature type="transmembrane region" description="Helical" evidence="2">
    <location>
        <begin position="396"/>
        <end position="418"/>
    </location>
</feature>
<feature type="transmembrane region" description="Helical" evidence="2">
    <location>
        <begin position="156"/>
        <end position="177"/>
    </location>
</feature>
<name>A0A7J7KSZ2_BUGNE</name>
<feature type="transmembrane region" description="Helical" evidence="2">
    <location>
        <begin position="197"/>
        <end position="222"/>
    </location>
</feature>
<reference evidence="3" key="1">
    <citation type="submission" date="2020-06" db="EMBL/GenBank/DDBJ databases">
        <title>Draft genome of Bugula neritina, a colonial animal packing powerful symbionts and potential medicines.</title>
        <authorList>
            <person name="Rayko M."/>
        </authorList>
    </citation>
    <scope>NUCLEOTIDE SEQUENCE [LARGE SCALE GENOMIC DNA]</scope>
    <source>
        <strain evidence="3">Kwan_BN1</strain>
    </source>
</reference>
<dbReference type="PANTHER" id="PTHR12625">
    <property type="entry name" value="LIPOCALIN-1 INTERACTING MEMBRANE RECEPTOR LIMR"/>
    <property type="match status" value="1"/>
</dbReference>
<comment type="caution">
    <text evidence="3">The sequence shown here is derived from an EMBL/GenBank/DDBJ whole genome shotgun (WGS) entry which is preliminary data.</text>
</comment>
<dbReference type="GO" id="GO:0004888">
    <property type="term" value="F:transmembrane signaling receptor activity"/>
    <property type="evidence" value="ECO:0007669"/>
    <property type="project" value="TreeGrafter"/>
</dbReference>
<dbReference type="Pfam" id="PF04791">
    <property type="entry name" value="LMBR1"/>
    <property type="match status" value="2"/>
</dbReference>
<comment type="similarity">
    <text evidence="1">Belongs to the LIMR family.</text>
</comment>
<dbReference type="EMBL" id="VXIV02000068">
    <property type="protein sequence ID" value="KAF6041215.1"/>
    <property type="molecule type" value="Genomic_DNA"/>
</dbReference>
<dbReference type="PRINTS" id="PR01692">
    <property type="entry name" value="LIPOCALINIMR"/>
</dbReference>
<dbReference type="InterPro" id="IPR006876">
    <property type="entry name" value="LMBR1-like_membr_prot"/>
</dbReference>
<keyword evidence="2" id="KW-0812">Transmembrane</keyword>
<dbReference type="InterPro" id="IPR008075">
    <property type="entry name" value="LIMR"/>
</dbReference>
<dbReference type="AlphaFoldDB" id="A0A7J7KSZ2"/>
<accession>A0A7J7KSZ2</accession>
<evidence type="ECO:0000313" key="4">
    <source>
        <dbReference type="Proteomes" id="UP000593567"/>
    </source>
</evidence>
<dbReference type="GO" id="GO:0007165">
    <property type="term" value="P:signal transduction"/>
    <property type="evidence" value="ECO:0007669"/>
    <property type="project" value="TreeGrafter"/>
</dbReference>
<feature type="transmembrane region" description="Helical" evidence="2">
    <location>
        <begin position="302"/>
        <end position="327"/>
    </location>
</feature>
<evidence type="ECO:0000256" key="2">
    <source>
        <dbReference type="SAM" id="Phobius"/>
    </source>
</evidence>
<feature type="transmembrane region" description="Helical" evidence="2">
    <location>
        <begin position="113"/>
        <end position="135"/>
    </location>
</feature>
<feature type="transmembrane region" description="Helical" evidence="2">
    <location>
        <begin position="21"/>
        <end position="39"/>
    </location>
</feature>
<dbReference type="PANTHER" id="PTHR12625:SF0">
    <property type="entry name" value="PROTEIN LILIPOD"/>
    <property type="match status" value="1"/>
</dbReference>
<feature type="transmembrane region" description="Helical" evidence="2">
    <location>
        <begin position="433"/>
        <end position="456"/>
    </location>
</feature>
<gene>
    <name evidence="3" type="ORF">EB796_000487</name>
</gene>
<sequence length="493" mass="55260">MEEDVVVTLEEQVFNGNVREWIITMILAIVLGGAAYLVLGYYKKRREREELCGGDKEDEFVYRISVAMCTFSLASSFAAILLLPGSVIGNEIIHLHSGNYYVQWLTNSLVQGLWNKVFLCSNLSLFIFLPFTYLFMESSGFSGSRQGVMSRIKETIVMLFLLVVLVNCVAWLLSSMLGGIKLSQENILEAWTFYLPYLYSCMSIFGVSVLLFFTPVGFSILFTEVGKFVMKPQFFRNIDDELYTAQFEEASLHRKLLAHLPPDGSGQLVNGAIDIHRKLGEVQKDKAKLEKKKKASTIIRNLSYPMAMLLLSVLTAAAIIMVGLNILEIVFDRKALPAESTDVVLGKTSLSTFGYVGALIEIVIIFYILIASLAGLYSIIPISLRPRKNDTDMTKVVYNCAILLILSSALPVLCRILGISNFDLHGNFGRQSWLAYFYLILAYNALFEFMATACLVKKFSAPMRQAMYSKVIQAFIGEPNSQTPAMSDSRYFD</sequence>